<dbReference type="RefSeq" id="WP_345823301.1">
    <property type="nucleotide sequence ID" value="NZ_JBDIML010000001.1"/>
</dbReference>
<keyword evidence="2" id="KW-1185">Reference proteome</keyword>
<name>A0ABU9XFA0_9BACI</name>
<gene>
    <name evidence="1" type="ORF">ABC228_01395</name>
</gene>
<dbReference type="Proteomes" id="UP001444625">
    <property type="component" value="Unassembled WGS sequence"/>
</dbReference>
<organism evidence="1 2">
    <name type="scientific">Ornithinibacillus xuwenensis</name>
    <dbReference type="NCBI Taxonomy" id="3144668"/>
    <lineage>
        <taxon>Bacteria</taxon>
        <taxon>Bacillati</taxon>
        <taxon>Bacillota</taxon>
        <taxon>Bacilli</taxon>
        <taxon>Bacillales</taxon>
        <taxon>Bacillaceae</taxon>
        <taxon>Ornithinibacillus</taxon>
    </lineage>
</organism>
<dbReference type="EMBL" id="JBDIML010000001">
    <property type="protein sequence ID" value="MEN2765829.1"/>
    <property type="molecule type" value="Genomic_DNA"/>
</dbReference>
<dbReference type="Gene3D" id="1.10.720.30">
    <property type="entry name" value="SAP domain"/>
    <property type="match status" value="1"/>
</dbReference>
<reference evidence="1 2" key="1">
    <citation type="submission" date="2024-05" db="EMBL/GenBank/DDBJ databases">
        <authorList>
            <person name="Haq I."/>
            <person name="Ullah Z."/>
            <person name="Ahmad R."/>
            <person name="Li M."/>
            <person name="Tong Y."/>
        </authorList>
    </citation>
    <scope>NUCLEOTIDE SEQUENCE [LARGE SCALE GENOMIC DNA]</scope>
    <source>
        <strain evidence="1 2">16A2E</strain>
    </source>
</reference>
<evidence type="ECO:0000313" key="1">
    <source>
        <dbReference type="EMBL" id="MEN2765829.1"/>
    </source>
</evidence>
<protein>
    <recommendedName>
        <fullName evidence="3">HeH/LEM domain-containing protein</fullName>
    </recommendedName>
</protein>
<dbReference type="InterPro" id="IPR036361">
    <property type="entry name" value="SAP_dom_sf"/>
</dbReference>
<comment type="caution">
    <text evidence="1">The sequence shown here is derived from an EMBL/GenBank/DDBJ whole genome shotgun (WGS) entry which is preliminary data.</text>
</comment>
<evidence type="ECO:0008006" key="3">
    <source>
        <dbReference type="Google" id="ProtNLM"/>
    </source>
</evidence>
<accession>A0ABU9XFA0</accession>
<evidence type="ECO:0000313" key="2">
    <source>
        <dbReference type="Proteomes" id="UP001444625"/>
    </source>
</evidence>
<proteinExistence type="predicted"/>
<sequence>MIFKGSGLVWDKENKKILCRFEDGEYNTDVKREQIILKELGFLHEEEEAKDPVDLSGMDAKDLKKINKDDIKEYLDEQKIEYESNANKDELIALIVGEQDGQE</sequence>